<comment type="caution">
    <text evidence="1">The sequence shown here is derived from an EMBL/GenBank/DDBJ whole genome shotgun (WGS) entry which is preliminary data.</text>
</comment>
<organism evidence="1">
    <name type="scientific">marine sediment metagenome</name>
    <dbReference type="NCBI Taxonomy" id="412755"/>
    <lineage>
        <taxon>unclassified sequences</taxon>
        <taxon>metagenomes</taxon>
        <taxon>ecological metagenomes</taxon>
    </lineage>
</organism>
<gene>
    <name evidence="1" type="ORF">S01H1_47928</name>
</gene>
<reference evidence="1" key="1">
    <citation type="journal article" date="2014" name="Front. Microbiol.">
        <title>High frequency of phylogenetically diverse reductive dehalogenase-homologous genes in deep subseafloor sedimentary metagenomes.</title>
        <authorList>
            <person name="Kawai M."/>
            <person name="Futagami T."/>
            <person name="Toyoda A."/>
            <person name="Takaki Y."/>
            <person name="Nishi S."/>
            <person name="Hori S."/>
            <person name="Arai W."/>
            <person name="Tsubouchi T."/>
            <person name="Morono Y."/>
            <person name="Uchiyama I."/>
            <person name="Ito T."/>
            <person name="Fujiyama A."/>
            <person name="Inagaki F."/>
            <person name="Takami H."/>
        </authorList>
    </citation>
    <scope>NUCLEOTIDE SEQUENCE</scope>
    <source>
        <strain evidence="1">Expedition CK06-06</strain>
    </source>
</reference>
<protein>
    <submittedName>
        <fullName evidence="1">Uncharacterized protein</fullName>
    </submittedName>
</protein>
<accession>X0XK79</accession>
<proteinExistence type="predicted"/>
<evidence type="ECO:0000313" key="1">
    <source>
        <dbReference type="EMBL" id="GAG25386.1"/>
    </source>
</evidence>
<dbReference type="EMBL" id="BARS01030746">
    <property type="protein sequence ID" value="GAG25386.1"/>
    <property type="molecule type" value="Genomic_DNA"/>
</dbReference>
<sequence length="153" mass="17259">LSKAESKRNPQYSEVWNLYGPEIEAQTAHLPLQMKLSVSFWNDAASLVLGRHADTIYKAKYNEANTDTGTFAGDGTFGTGVSTSHLSPIQKAWGEDAEWIQKFKRLPGMTSDKMRERATAQNRSEEDYVKHYENKNAMSIHNSDNELARYGVN</sequence>
<name>X0XK79_9ZZZZ</name>
<feature type="non-terminal residue" evidence="1">
    <location>
        <position position="1"/>
    </location>
</feature>
<dbReference type="AlphaFoldDB" id="X0XK79"/>